<reference evidence="2" key="1">
    <citation type="submission" date="2019-04" db="EMBL/GenBank/DDBJ databases">
        <title>Friends and foes A comparative genomics studyof 23 Aspergillus species from section Flavi.</title>
        <authorList>
            <consortium name="DOE Joint Genome Institute"/>
            <person name="Kjaerbolling I."/>
            <person name="Vesth T."/>
            <person name="Frisvad J.C."/>
            <person name="Nybo J.L."/>
            <person name="Theobald S."/>
            <person name="Kildgaard S."/>
            <person name="Isbrandt T."/>
            <person name="Kuo A."/>
            <person name="Sato A."/>
            <person name="Lyhne E.K."/>
            <person name="Kogle M.E."/>
            <person name="Wiebenga A."/>
            <person name="Kun R.S."/>
            <person name="Lubbers R.J."/>
            <person name="Makela M.R."/>
            <person name="Barry K."/>
            <person name="Chovatia M."/>
            <person name="Clum A."/>
            <person name="Daum C."/>
            <person name="Haridas S."/>
            <person name="He G."/>
            <person name="LaButti K."/>
            <person name="Lipzen A."/>
            <person name="Mondo S."/>
            <person name="Riley R."/>
            <person name="Salamov A."/>
            <person name="Simmons B.A."/>
            <person name="Magnuson J.K."/>
            <person name="Henrissat B."/>
            <person name="Mortensen U.H."/>
            <person name="Larsen T.O."/>
            <person name="Devries R.P."/>
            <person name="Grigoriev I.V."/>
            <person name="Machida M."/>
            <person name="Baker S.E."/>
            <person name="Andersen M.R."/>
        </authorList>
    </citation>
    <scope>NUCLEOTIDE SEQUENCE [LARGE SCALE GENOMIC DNA]</scope>
    <source>
        <strain evidence="2">CBS 130017</strain>
    </source>
</reference>
<evidence type="ECO:0000313" key="2">
    <source>
        <dbReference type="Proteomes" id="UP000325945"/>
    </source>
</evidence>
<evidence type="ECO:0000313" key="1">
    <source>
        <dbReference type="EMBL" id="KAE8331168.1"/>
    </source>
</evidence>
<organism evidence="1 2">
    <name type="scientific">Aspergillus sergii</name>
    <dbReference type="NCBI Taxonomy" id="1034303"/>
    <lineage>
        <taxon>Eukaryota</taxon>
        <taxon>Fungi</taxon>
        <taxon>Dikarya</taxon>
        <taxon>Ascomycota</taxon>
        <taxon>Pezizomycotina</taxon>
        <taxon>Eurotiomycetes</taxon>
        <taxon>Eurotiomycetidae</taxon>
        <taxon>Eurotiales</taxon>
        <taxon>Aspergillaceae</taxon>
        <taxon>Aspergillus</taxon>
        <taxon>Aspergillus subgen. Circumdati</taxon>
    </lineage>
</organism>
<dbReference type="EMBL" id="ML741770">
    <property type="protein sequence ID" value="KAE8331168.1"/>
    <property type="molecule type" value="Genomic_DNA"/>
</dbReference>
<protein>
    <recommendedName>
        <fullName evidence="3">BTB domain-containing protein</fullName>
    </recommendedName>
</protein>
<gene>
    <name evidence="1" type="ORF">BDV39DRAFT_201310</name>
</gene>
<proteinExistence type="predicted"/>
<dbReference type="Proteomes" id="UP000325945">
    <property type="component" value="Unassembled WGS sequence"/>
</dbReference>
<name>A0A5N6XEB0_9EURO</name>
<dbReference type="AlphaFoldDB" id="A0A5N6XEB0"/>
<sequence>MPDILYDFDPDGDVTFIIEFAPKFLPHNLSDLDCSLLSKPYTRDKSSSLVQPAKSADSPSLHIRASSKHLMLASAQFKRTFQNGFQEGNELRSVGHVKIPICGWEPVPFLLLMAIFHGQTHLVPKSPHFKWLTEMAILVDYYECYRAIAILSGLWTRDFEKKQLTLAEETPMEWLCITWVFRRNYAFSLVTGRIQLESEGKIMTNHLPIPAGIIDKMQKAKDIYIGKAFDSLHKLLDHLRYDPPVCSNECNLMRLGILDRGMHKLGILSAKPELPITECSFMGLRTECQNMTNSYTFHRCELIPEVLKELNNAYARLDRGLALGSFCHLR</sequence>
<accession>A0A5N6XEB0</accession>
<keyword evidence="2" id="KW-1185">Reference proteome</keyword>
<evidence type="ECO:0008006" key="3">
    <source>
        <dbReference type="Google" id="ProtNLM"/>
    </source>
</evidence>